<dbReference type="NCBIfam" id="TIGR02607">
    <property type="entry name" value="antidote_HigA"/>
    <property type="match status" value="1"/>
</dbReference>
<evidence type="ECO:0000259" key="2">
    <source>
        <dbReference type="PROSITE" id="PS50943"/>
    </source>
</evidence>
<dbReference type="SUPFAM" id="SSF47413">
    <property type="entry name" value="lambda repressor-like DNA-binding domains"/>
    <property type="match status" value="1"/>
</dbReference>
<sequence>MATNTQIEDFATAPGETLLDSIEALGMSQVDLATRTGLDKKTINLIIKGTEPITHKTALALEKVLRVPAHFWLNLEANYREHLARQEEAKRLAEYANWARTFPYPAMVKNNFIAAATKAEEKAMHLLRYFGVATPQQWQSCYAEMHLELSYRKSPHVTEKLAGISSWLRQGELLANQAETAEFDAKRFQAALVEMRTFTTESVTDFYPKMQELCANAGVIYQLVPELPGLGVSGVMRWFQKRPMIQQSLLFKTNDHFWFTFFHEAKHVLQQRKKSIFLEGEQADHADAAREQEANRFAAELLIPSAEFERFVAKTPCFTPEVVCRFAESVGIHPGIVSGRLLREGYLTYPEPAAKFRTKFCWK</sequence>
<feature type="domain" description="HTH cro/C1-type" evidence="2">
    <location>
        <begin position="23"/>
        <end position="72"/>
    </location>
</feature>
<dbReference type="CDD" id="cd00093">
    <property type="entry name" value="HTH_XRE"/>
    <property type="match status" value="1"/>
</dbReference>
<dbReference type="InterPro" id="IPR010359">
    <property type="entry name" value="IrrE_HExxH"/>
</dbReference>
<dbReference type="Gene3D" id="1.10.260.40">
    <property type="entry name" value="lambda repressor-like DNA-binding domains"/>
    <property type="match status" value="1"/>
</dbReference>
<comment type="caution">
    <text evidence="3">The sequence shown here is derived from an EMBL/GenBank/DDBJ whole genome shotgun (WGS) entry which is preliminary data.</text>
</comment>
<dbReference type="PROSITE" id="PS50943">
    <property type="entry name" value="HTH_CROC1"/>
    <property type="match status" value="1"/>
</dbReference>
<dbReference type="InterPro" id="IPR010982">
    <property type="entry name" value="Lambda_DNA-bd_dom_sf"/>
</dbReference>
<dbReference type="Pfam" id="PF06114">
    <property type="entry name" value="Peptidase_M78"/>
    <property type="match status" value="1"/>
</dbReference>
<gene>
    <name evidence="3" type="ORF">QEH52_07520</name>
</gene>
<protein>
    <submittedName>
        <fullName evidence="3">HigA family addiction module antitoxin</fullName>
    </submittedName>
</protein>
<evidence type="ECO:0000313" key="3">
    <source>
        <dbReference type="EMBL" id="MDQ8207351.1"/>
    </source>
</evidence>
<keyword evidence="4" id="KW-1185">Reference proteome</keyword>
<organism evidence="3 4">
    <name type="scientific">Thalassobacterium maritimum</name>
    <dbReference type="NCBI Taxonomy" id="3041265"/>
    <lineage>
        <taxon>Bacteria</taxon>
        <taxon>Pseudomonadati</taxon>
        <taxon>Verrucomicrobiota</taxon>
        <taxon>Opitutia</taxon>
        <taxon>Puniceicoccales</taxon>
        <taxon>Coraliomargaritaceae</taxon>
        <taxon>Thalassobacterium</taxon>
    </lineage>
</organism>
<accession>A0ABU1ATE3</accession>
<dbReference type="PANTHER" id="PTHR43236">
    <property type="entry name" value="ANTITOXIN HIGA1"/>
    <property type="match status" value="1"/>
</dbReference>
<dbReference type="Gene3D" id="1.10.10.2910">
    <property type="match status" value="1"/>
</dbReference>
<dbReference type="InterPro" id="IPR013430">
    <property type="entry name" value="Toxin_antidote_HigA"/>
</dbReference>
<proteinExistence type="inferred from homology"/>
<comment type="similarity">
    <text evidence="1">Belongs to the short-chain fatty acyl-CoA assimilation regulator (ScfR) family.</text>
</comment>
<dbReference type="Proteomes" id="UP001225316">
    <property type="component" value="Unassembled WGS sequence"/>
</dbReference>
<dbReference type="EMBL" id="JARXHW010000013">
    <property type="protein sequence ID" value="MDQ8207351.1"/>
    <property type="molecule type" value="Genomic_DNA"/>
</dbReference>
<dbReference type="InterPro" id="IPR052345">
    <property type="entry name" value="Rad_response_metalloprotease"/>
</dbReference>
<dbReference type="PANTHER" id="PTHR43236:SF1">
    <property type="entry name" value="BLL7220 PROTEIN"/>
    <property type="match status" value="1"/>
</dbReference>
<evidence type="ECO:0000256" key="1">
    <source>
        <dbReference type="ARBA" id="ARBA00007227"/>
    </source>
</evidence>
<dbReference type="RefSeq" id="WP_308949487.1">
    <property type="nucleotide sequence ID" value="NZ_JARXHW010000013.1"/>
</dbReference>
<reference evidence="3 4" key="1">
    <citation type="submission" date="2023-04" db="EMBL/GenBank/DDBJ databases">
        <title>A novel bacteria isolated from coastal sediment.</title>
        <authorList>
            <person name="Liu X.-J."/>
            <person name="Du Z.-J."/>
        </authorList>
    </citation>
    <scope>NUCLEOTIDE SEQUENCE [LARGE SCALE GENOMIC DNA]</scope>
    <source>
        <strain evidence="3 4">SDUM461003</strain>
    </source>
</reference>
<dbReference type="InterPro" id="IPR001387">
    <property type="entry name" value="Cro/C1-type_HTH"/>
</dbReference>
<name>A0ABU1ATE3_9BACT</name>
<dbReference type="Pfam" id="PF01381">
    <property type="entry name" value="HTH_3"/>
    <property type="match status" value="1"/>
</dbReference>
<evidence type="ECO:0000313" key="4">
    <source>
        <dbReference type="Proteomes" id="UP001225316"/>
    </source>
</evidence>
<dbReference type="SMART" id="SM00530">
    <property type="entry name" value="HTH_XRE"/>
    <property type="match status" value="1"/>
</dbReference>